<dbReference type="Pfam" id="PF14478">
    <property type="entry name" value="DUF4430"/>
    <property type="match status" value="1"/>
</dbReference>
<dbReference type="Proteomes" id="UP000176786">
    <property type="component" value="Unassembled WGS sequence"/>
</dbReference>
<name>A0A1F5P3U5_9BACT</name>
<keyword evidence="1" id="KW-1133">Transmembrane helix</keyword>
<dbReference type="STRING" id="1817832.A3J48_03580"/>
<keyword evidence="1" id="KW-0472">Membrane</keyword>
<feature type="domain" description="Transcobalamin-like C-terminal" evidence="2">
    <location>
        <begin position="53"/>
        <end position="121"/>
    </location>
</feature>
<sequence>MNDKRVLSGIIALAVILGLLFVTDGRVADRGLNQTEEAASQTVNEISYRGAQGQTALALLRQGHQVTTKEFTGLGEFVTAIDGVEAGSSHFWAFYVNDQMAQVGADQYVTREGDRVVWKLEEIK</sequence>
<reference evidence="3 4" key="1">
    <citation type="journal article" date="2016" name="Nat. Commun.">
        <title>Thousands of microbial genomes shed light on interconnected biogeochemical processes in an aquifer system.</title>
        <authorList>
            <person name="Anantharaman K."/>
            <person name="Brown C.T."/>
            <person name="Hug L.A."/>
            <person name="Sharon I."/>
            <person name="Castelle C.J."/>
            <person name="Probst A.J."/>
            <person name="Thomas B.C."/>
            <person name="Singh A."/>
            <person name="Wilkins M.J."/>
            <person name="Karaoz U."/>
            <person name="Brodie E.L."/>
            <person name="Williams K.H."/>
            <person name="Hubbard S.S."/>
            <person name="Banfield J.F."/>
        </authorList>
    </citation>
    <scope>NUCLEOTIDE SEQUENCE [LARGE SCALE GENOMIC DNA]</scope>
</reference>
<organism evidence="3 4">
    <name type="scientific">Candidatus Doudnabacteria bacterium RIFCSPHIGHO2_02_FULL_46_11</name>
    <dbReference type="NCBI Taxonomy" id="1817832"/>
    <lineage>
        <taxon>Bacteria</taxon>
        <taxon>Candidatus Doudnaibacteriota</taxon>
    </lineage>
</organism>
<proteinExistence type="predicted"/>
<evidence type="ECO:0000313" key="4">
    <source>
        <dbReference type="Proteomes" id="UP000176786"/>
    </source>
</evidence>
<accession>A0A1F5P3U5</accession>
<evidence type="ECO:0000256" key="1">
    <source>
        <dbReference type="SAM" id="Phobius"/>
    </source>
</evidence>
<dbReference type="Gene3D" id="2.170.130.30">
    <property type="match status" value="1"/>
</dbReference>
<dbReference type="InterPro" id="IPR027954">
    <property type="entry name" value="Transcobalamin-like_C"/>
</dbReference>
<dbReference type="EMBL" id="MFES01000038">
    <property type="protein sequence ID" value="OGE84637.1"/>
    <property type="molecule type" value="Genomic_DNA"/>
</dbReference>
<gene>
    <name evidence="3" type="ORF">A3J48_03580</name>
</gene>
<feature type="transmembrane region" description="Helical" evidence="1">
    <location>
        <begin position="6"/>
        <end position="23"/>
    </location>
</feature>
<evidence type="ECO:0000313" key="3">
    <source>
        <dbReference type="EMBL" id="OGE84637.1"/>
    </source>
</evidence>
<comment type="caution">
    <text evidence="3">The sequence shown here is derived from an EMBL/GenBank/DDBJ whole genome shotgun (WGS) entry which is preliminary data.</text>
</comment>
<protein>
    <recommendedName>
        <fullName evidence="2">Transcobalamin-like C-terminal domain-containing protein</fullName>
    </recommendedName>
</protein>
<dbReference type="AlphaFoldDB" id="A0A1F5P3U5"/>
<evidence type="ECO:0000259" key="2">
    <source>
        <dbReference type="Pfam" id="PF14478"/>
    </source>
</evidence>
<keyword evidence="1" id="KW-0812">Transmembrane</keyword>